<feature type="domain" description="DUF7723" evidence="1">
    <location>
        <begin position="1"/>
        <end position="71"/>
    </location>
</feature>
<dbReference type="Proteomes" id="UP000095447">
    <property type="component" value="Unassembled WGS sequence"/>
</dbReference>
<dbReference type="InterPro" id="IPR056140">
    <property type="entry name" value="DUF7723"/>
</dbReference>
<evidence type="ECO:0000313" key="2">
    <source>
        <dbReference type="EMBL" id="CUN68819.1"/>
    </source>
</evidence>
<name>A0A173YZ76_9FIRM</name>
<proteinExistence type="predicted"/>
<dbReference type="Pfam" id="PF24848">
    <property type="entry name" value="DUF7723"/>
    <property type="match status" value="1"/>
</dbReference>
<dbReference type="EMBL" id="CYZP01000027">
    <property type="protein sequence ID" value="CUO40956.1"/>
    <property type="molecule type" value="Genomic_DNA"/>
</dbReference>
<evidence type="ECO:0000259" key="1">
    <source>
        <dbReference type="Pfam" id="PF24848"/>
    </source>
</evidence>
<reference evidence="4 5" key="1">
    <citation type="submission" date="2015-09" db="EMBL/GenBank/DDBJ databases">
        <authorList>
            <consortium name="Pathogen Informatics"/>
        </authorList>
    </citation>
    <scope>NUCLEOTIDE SEQUENCE [LARGE SCALE GENOMIC DNA]</scope>
    <source>
        <strain evidence="2 4">2789STDY5608838</strain>
        <strain evidence="3 5">2789STDY5834861</strain>
    </source>
</reference>
<sequence length="73" mass="8292">MADIKQVADAADMIVNGYAFTRCTEGYRVLNLNRPDRAAVFSKDGKVLETSMDDIEVRIAGDYLEKNRKFMED</sequence>
<accession>A0A173YZ76</accession>
<organism evidence="2 4">
    <name type="scientific">Blautia obeum</name>
    <dbReference type="NCBI Taxonomy" id="40520"/>
    <lineage>
        <taxon>Bacteria</taxon>
        <taxon>Bacillati</taxon>
        <taxon>Bacillota</taxon>
        <taxon>Clostridia</taxon>
        <taxon>Lachnospirales</taxon>
        <taxon>Lachnospiraceae</taxon>
        <taxon>Blautia</taxon>
    </lineage>
</organism>
<dbReference type="AlphaFoldDB" id="A0A173YZ76"/>
<evidence type="ECO:0000313" key="5">
    <source>
        <dbReference type="Proteomes" id="UP000095645"/>
    </source>
</evidence>
<dbReference type="Proteomes" id="UP000095645">
    <property type="component" value="Unassembled WGS sequence"/>
</dbReference>
<protein>
    <recommendedName>
        <fullName evidence="1">DUF7723 domain-containing protein</fullName>
    </recommendedName>
</protein>
<dbReference type="RefSeq" id="WP_081016990.1">
    <property type="nucleotide sequence ID" value="NZ_CYZA01000004.1"/>
</dbReference>
<gene>
    <name evidence="2" type="ORF">ERS852395_01041</name>
    <name evidence="3" type="ORF">ERS852476_02782</name>
</gene>
<evidence type="ECO:0000313" key="4">
    <source>
        <dbReference type="Proteomes" id="UP000095447"/>
    </source>
</evidence>
<evidence type="ECO:0000313" key="3">
    <source>
        <dbReference type="EMBL" id="CUO40956.1"/>
    </source>
</evidence>
<dbReference type="EMBL" id="CYZA01000004">
    <property type="protein sequence ID" value="CUN68819.1"/>
    <property type="molecule type" value="Genomic_DNA"/>
</dbReference>